<dbReference type="InterPro" id="IPR050573">
    <property type="entry name" value="SDH/FRD_Iron-Sulfur"/>
</dbReference>
<dbReference type="Proteomes" id="UP000815325">
    <property type="component" value="Unassembled WGS sequence"/>
</dbReference>
<dbReference type="Gene3D" id="3.10.20.30">
    <property type="match status" value="1"/>
</dbReference>
<dbReference type="InterPro" id="IPR036010">
    <property type="entry name" value="2Fe-2S_ferredoxin-like_sf"/>
</dbReference>
<dbReference type="PANTHER" id="PTHR11921">
    <property type="entry name" value="SUCCINATE DEHYDROGENASE IRON-SULFUR PROTEIN"/>
    <property type="match status" value="1"/>
</dbReference>
<dbReference type="Gene3D" id="1.10.1060.10">
    <property type="entry name" value="Alpha-helical ferredoxin"/>
    <property type="match status" value="1"/>
</dbReference>
<proteinExistence type="predicted"/>
<protein>
    <recommendedName>
        <fullName evidence="1">Succinate dehydogenase/fumarate reductase N-terminal domain-containing protein</fullName>
    </recommendedName>
</protein>
<sequence>MNIDGQNTLACLCKVNRDPGHVGKVAPLPHMFVVRDLVVDMANFYAQYKVSPFYRGSSDLNLAVAELLQAYRWVIDSRDDATGERLKQLDDAYKLYRCKTIMNCAAVCPKGLNPGKAIAKLKKGVAVGSPV</sequence>
<name>A0ABQ7H7Q8_DUNSA</name>
<reference evidence="2" key="1">
    <citation type="submission" date="2017-08" db="EMBL/GenBank/DDBJ databases">
        <authorList>
            <person name="Polle J.E."/>
            <person name="Barry K."/>
            <person name="Cushman J."/>
            <person name="Schmutz J."/>
            <person name="Tran D."/>
            <person name="Hathwaick L.T."/>
            <person name="Yim W.C."/>
            <person name="Jenkins J."/>
            <person name="Mckie-Krisberg Z.M."/>
            <person name="Prochnik S."/>
            <person name="Lindquist E."/>
            <person name="Dockter R.B."/>
            <person name="Adam C."/>
            <person name="Molina H."/>
            <person name="Bunkerborg J."/>
            <person name="Jin E."/>
            <person name="Buchheim M."/>
            <person name="Magnuson J."/>
        </authorList>
    </citation>
    <scope>NUCLEOTIDE SEQUENCE</scope>
    <source>
        <strain evidence="2">CCAP 19/18</strain>
    </source>
</reference>
<dbReference type="EMBL" id="MU069453">
    <property type="protein sequence ID" value="KAF5842878.1"/>
    <property type="molecule type" value="Genomic_DNA"/>
</dbReference>
<dbReference type="SUPFAM" id="SSF54292">
    <property type="entry name" value="2Fe-2S ferredoxin-like"/>
    <property type="match status" value="1"/>
</dbReference>
<dbReference type="InterPro" id="IPR025192">
    <property type="entry name" value="Succ_DH/fum_Rdtase_N"/>
</dbReference>
<gene>
    <name evidence="2" type="ORF">DUNSADRAFT_4337</name>
</gene>
<dbReference type="PANTHER" id="PTHR11921:SF29">
    <property type="entry name" value="SUCCINATE DEHYDROGENASE [UBIQUINONE] IRON-SULFUR SUBUNIT, MITOCHONDRIAL"/>
    <property type="match status" value="1"/>
</dbReference>
<accession>A0ABQ7H7Q8</accession>
<dbReference type="InterPro" id="IPR012675">
    <property type="entry name" value="Beta-grasp_dom_sf"/>
</dbReference>
<evidence type="ECO:0000259" key="1">
    <source>
        <dbReference type="Pfam" id="PF13085"/>
    </source>
</evidence>
<feature type="domain" description="Succinate dehydogenase/fumarate reductase N-terminal" evidence="1">
    <location>
        <begin position="1"/>
        <end position="45"/>
    </location>
</feature>
<keyword evidence="3" id="KW-1185">Reference proteome</keyword>
<dbReference type="SUPFAM" id="SSF46548">
    <property type="entry name" value="alpha-helical ferredoxin"/>
    <property type="match status" value="1"/>
</dbReference>
<evidence type="ECO:0000313" key="3">
    <source>
        <dbReference type="Proteomes" id="UP000815325"/>
    </source>
</evidence>
<dbReference type="Pfam" id="PF13085">
    <property type="entry name" value="Fer2_3"/>
    <property type="match status" value="1"/>
</dbReference>
<dbReference type="InterPro" id="IPR009051">
    <property type="entry name" value="Helical_ferredxn"/>
</dbReference>
<comment type="caution">
    <text evidence="2">The sequence shown here is derived from an EMBL/GenBank/DDBJ whole genome shotgun (WGS) entry which is preliminary data.</text>
</comment>
<organism evidence="2 3">
    <name type="scientific">Dunaliella salina</name>
    <name type="common">Green alga</name>
    <name type="synonym">Protococcus salinus</name>
    <dbReference type="NCBI Taxonomy" id="3046"/>
    <lineage>
        <taxon>Eukaryota</taxon>
        <taxon>Viridiplantae</taxon>
        <taxon>Chlorophyta</taxon>
        <taxon>core chlorophytes</taxon>
        <taxon>Chlorophyceae</taxon>
        <taxon>CS clade</taxon>
        <taxon>Chlamydomonadales</taxon>
        <taxon>Dunaliellaceae</taxon>
        <taxon>Dunaliella</taxon>
    </lineage>
</organism>
<evidence type="ECO:0000313" key="2">
    <source>
        <dbReference type="EMBL" id="KAF5842878.1"/>
    </source>
</evidence>